<gene>
    <name evidence="3" type="ORF">OIK40_05220</name>
</gene>
<proteinExistence type="inferred from homology"/>
<evidence type="ECO:0000256" key="2">
    <source>
        <dbReference type="SAM" id="SignalP"/>
    </source>
</evidence>
<dbReference type="InterPro" id="IPR011250">
    <property type="entry name" value="OMP/PagP_B-barrel"/>
</dbReference>
<evidence type="ECO:0000313" key="3">
    <source>
        <dbReference type="EMBL" id="MDC8754043.1"/>
    </source>
</evidence>
<dbReference type="SUPFAM" id="SSF56925">
    <property type="entry name" value="OMPA-like"/>
    <property type="match status" value="1"/>
</dbReference>
<sequence>MKTLLMLANTALGGAALALAATPATAQDDSDRAGSVQFKVLGTAVLPDGKITDVNVDLVGLPANTQTEANNNFVPTIAVEYFLTDNVSIETIAGTTQHDVDVVTGPLTGAELVSDALLLPATVTAKYHFDVGGVKPYVGAGAAYFMWLSDKPGAATLPLGVTDTDLSDEFGFVLQAGMDVPLGDKGFGLTFDAKRYFIDTTARWYAGNTLAIETEHKLDPWVLSAGVAYRF</sequence>
<feature type="signal peptide" evidence="2">
    <location>
        <begin position="1"/>
        <end position="26"/>
    </location>
</feature>
<keyword evidence="2" id="KW-0732">Signal</keyword>
<protein>
    <submittedName>
        <fullName evidence="3">Outer membrane beta-barrel protein</fullName>
    </submittedName>
</protein>
<dbReference type="RefSeq" id="WP_273676788.1">
    <property type="nucleotide sequence ID" value="NZ_JAQQXQ010000003.1"/>
</dbReference>
<dbReference type="EMBL" id="JAQQXQ010000003">
    <property type="protein sequence ID" value="MDC8754043.1"/>
    <property type="molecule type" value="Genomic_DNA"/>
</dbReference>
<comment type="caution">
    <text evidence="3">The sequence shown here is derived from an EMBL/GenBank/DDBJ whole genome shotgun (WGS) entry which is preliminary data.</text>
</comment>
<organism evidence="3 4">
    <name type="scientific">Erythrobacter fulvus</name>
    <dbReference type="NCBI Taxonomy" id="2987523"/>
    <lineage>
        <taxon>Bacteria</taxon>
        <taxon>Pseudomonadati</taxon>
        <taxon>Pseudomonadota</taxon>
        <taxon>Alphaproteobacteria</taxon>
        <taxon>Sphingomonadales</taxon>
        <taxon>Erythrobacteraceae</taxon>
        <taxon>Erythrobacter/Porphyrobacter group</taxon>
        <taxon>Erythrobacter</taxon>
    </lineage>
</organism>
<evidence type="ECO:0000256" key="1">
    <source>
        <dbReference type="ARBA" id="ARBA00009330"/>
    </source>
</evidence>
<reference evidence="3 4" key="1">
    <citation type="submission" date="2022-10" db="EMBL/GenBank/DDBJ databases">
        <title>Erythrobacter sp. sf7 Genome sequencing.</title>
        <authorList>
            <person name="Park S."/>
        </authorList>
    </citation>
    <scope>NUCLEOTIDE SEQUENCE [LARGE SCALE GENOMIC DNA]</scope>
    <source>
        <strain evidence="4">sf7</strain>
    </source>
</reference>
<comment type="similarity">
    <text evidence="1">Belongs to the OmpW/AlkL family.</text>
</comment>
<keyword evidence="4" id="KW-1185">Reference proteome</keyword>
<feature type="chain" id="PRO_5047530889" evidence="2">
    <location>
        <begin position="27"/>
        <end position="231"/>
    </location>
</feature>
<dbReference type="PANTHER" id="PTHR36920:SF1">
    <property type="entry name" value="OUTER MEMBRANE PROTEIN W"/>
    <property type="match status" value="1"/>
</dbReference>
<accession>A0ABT5JMP7</accession>
<dbReference type="Gene3D" id="2.40.160.20">
    <property type="match status" value="1"/>
</dbReference>
<name>A0ABT5JMP7_9SPHN</name>
<dbReference type="InterPro" id="IPR005618">
    <property type="entry name" value="OMPW"/>
</dbReference>
<dbReference type="Pfam" id="PF03922">
    <property type="entry name" value="OmpW"/>
    <property type="match status" value="1"/>
</dbReference>
<dbReference type="Proteomes" id="UP001216558">
    <property type="component" value="Unassembled WGS sequence"/>
</dbReference>
<evidence type="ECO:0000313" key="4">
    <source>
        <dbReference type="Proteomes" id="UP001216558"/>
    </source>
</evidence>
<dbReference type="PANTHER" id="PTHR36920">
    <property type="match status" value="1"/>
</dbReference>